<evidence type="ECO:0000256" key="6">
    <source>
        <dbReference type="ARBA" id="ARBA00022475"/>
    </source>
</evidence>
<dbReference type="EnsemblMetazoa" id="PHUM601610-RA">
    <property type="protein sequence ID" value="PHUM601610-PA"/>
    <property type="gene ID" value="PHUM601610"/>
</dbReference>
<feature type="compositionally biased region" description="Basic and acidic residues" evidence="26">
    <location>
        <begin position="13"/>
        <end position="32"/>
    </location>
</feature>
<dbReference type="FunFam" id="1.20.1250.20:FF:000067">
    <property type="entry name" value="sialin isoform X2"/>
    <property type="match status" value="1"/>
</dbReference>
<dbReference type="Proteomes" id="UP000009046">
    <property type="component" value="Unassembled WGS sequence"/>
</dbReference>
<feature type="transmembrane region" description="Helical" evidence="27">
    <location>
        <begin position="385"/>
        <end position="407"/>
    </location>
</feature>
<evidence type="ECO:0000256" key="24">
    <source>
        <dbReference type="ARBA" id="ARBA00081195"/>
    </source>
</evidence>
<dbReference type="PANTHER" id="PTHR11662">
    <property type="entry name" value="SOLUTE CARRIER FAMILY 17"/>
    <property type="match status" value="1"/>
</dbReference>
<dbReference type="FunFam" id="1.20.1250.20:FF:000003">
    <property type="entry name" value="Solute carrier family 17 member 3"/>
    <property type="match status" value="1"/>
</dbReference>
<evidence type="ECO:0000256" key="12">
    <source>
        <dbReference type="ARBA" id="ARBA00023180"/>
    </source>
</evidence>
<evidence type="ECO:0000256" key="7">
    <source>
        <dbReference type="ARBA" id="ARBA00022692"/>
    </source>
</evidence>
<organism evidence="29 30">
    <name type="scientific">Pediculus humanus subsp. corporis</name>
    <name type="common">Body louse</name>
    <dbReference type="NCBI Taxonomy" id="121224"/>
    <lineage>
        <taxon>Eukaryota</taxon>
        <taxon>Metazoa</taxon>
        <taxon>Ecdysozoa</taxon>
        <taxon>Arthropoda</taxon>
        <taxon>Hexapoda</taxon>
        <taxon>Insecta</taxon>
        <taxon>Pterygota</taxon>
        <taxon>Neoptera</taxon>
        <taxon>Paraneoptera</taxon>
        <taxon>Psocodea</taxon>
        <taxon>Troctomorpha</taxon>
        <taxon>Phthiraptera</taxon>
        <taxon>Anoplura</taxon>
        <taxon>Pediculidae</taxon>
        <taxon>Pediculus</taxon>
    </lineage>
</organism>
<dbReference type="Pfam" id="PF07690">
    <property type="entry name" value="MFS_1"/>
    <property type="match status" value="1"/>
</dbReference>
<dbReference type="CDD" id="cd17318">
    <property type="entry name" value="MFS_SLC17"/>
    <property type="match status" value="1"/>
</dbReference>
<dbReference type="PROSITE" id="PS50850">
    <property type="entry name" value="MFS"/>
    <property type="match status" value="1"/>
</dbReference>
<accession>A0A1S4N2F7</accession>
<dbReference type="InterPro" id="IPR036259">
    <property type="entry name" value="MFS_trans_sf"/>
</dbReference>
<evidence type="ECO:0000313" key="30">
    <source>
        <dbReference type="Proteomes" id="UP000009046"/>
    </source>
</evidence>
<evidence type="ECO:0000256" key="5">
    <source>
        <dbReference type="ARBA" id="ARBA00022448"/>
    </source>
</evidence>
<feature type="transmembrane region" description="Helical" evidence="27">
    <location>
        <begin position="134"/>
        <end position="152"/>
    </location>
</feature>
<comment type="catalytic activity">
    <reaction evidence="17">
        <text>N-acetylneuraminate(in) + H(+)(in) = N-acetylneuraminate(out) + H(+)(out)</text>
        <dbReference type="Rhea" id="RHEA:28987"/>
        <dbReference type="ChEBI" id="CHEBI:15378"/>
        <dbReference type="ChEBI" id="CHEBI:35418"/>
    </reaction>
    <physiologicalReaction direction="right-to-left" evidence="17">
        <dbReference type="Rhea" id="RHEA:28989"/>
    </physiologicalReaction>
</comment>
<protein>
    <recommendedName>
        <fullName evidence="22">Sialin</fullName>
    </recommendedName>
    <alternativeName>
        <fullName evidence="25">H(+)/nitrate cotransporter</fullName>
    </alternativeName>
    <alternativeName>
        <fullName evidence="23">H(+)/sialic acid cotransporter</fullName>
    </alternativeName>
    <alternativeName>
        <fullName evidence="24">Vesicular excitatory amino acid transporter</fullName>
    </alternativeName>
</protein>
<evidence type="ECO:0000256" key="15">
    <source>
        <dbReference type="ARBA" id="ARBA00050101"/>
    </source>
</evidence>
<dbReference type="InterPro" id="IPR050382">
    <property type="entry name" value="MFS_Na/Anion_cotransporter"/>
</dbReference>
<dbReference type="EMBL" id="AAZO01007334">
    <property type="status" value="NOT_ANNOTATED_CDS"/>
    <property type="molecule type" value="Genomic_DNA"/>
</dbReference>
<dbReference type="InterPro" id="IPR020846">
    <property type="entry name" value="MFS_dom"/>
</dbReference>
<evidence type="ECO:0000256" key="2">
    <source>
        <dbReference type="ARBA" id="ARBA00004554"/>
    </source>
</evidence>
<feature type="region of interest" description="Disordered" evidence="26">
    <location>
        <begin position="479"/>
        <end position="510"/>
    </location>
</feature>
<keyword evidence="30" id="KW-1185">Reference proteome</keyword>
<evidence type="ECO:0000259" key="28">
    <source>
        <dbReference type="PROSITE" id="PS50850"/>
    </source>
</evidence>
<proteinExistence type="predicted"/>
<evidence type="ECO:0000313" key="29">
    <source>
        <dbReference type="EnsemblMetazoa" id="PHUM601610-PA"/>
    </source>
</evidence>
<evidence type="ECO:0000256" key="18">
    <source>
        <dbReference type="ARBA" id="ARBA00051403"/>
    </source>
</evidence>
<keyword evidence="7 27" id="KW-0812">Transmembrane</keyword>
<comment type="function">
    <text evidence="21">Receptor for CM101, a polysaccharide produced by group B Streptococcus with antipathoangiogenic properties.</text>
</comment>
<evidence type="ECO:0000256" key="4">
    <source>
        <dbReference type="ARBA" id="ARBA00004656"/>
    </source>
</evidence>
<feature type="compositionally biased region" description="Basic and acidic residues" evidence="26">
    <location>
        <begin position="482"/>
        <end position="499"/>
    </location>
</feature>
<comment type="catalytic activity">
    <reaction evidence="15">
        <text>2 nitrate(out) + H(+)(out) = 2 nitrate(in) + H(+)(in)</text>
        <dbReference type="Rhea" id="RHEA:71539"/>
        <dbReference type="ChEBI" id="CHEBI:15378"/>
        <dbReference type="ChEBI" id="CHEBI:17632"/>
    </reaction>
    <physiologicalReaction direction="left-to-right" evidence="15">
        <dbReference type="Rhea" id="RHEA:71540"/>
    </physiologicalReaction>
</comment>
<comment type="catalytic activity">
    <reaction evidence="19">
        <text>L-glutamate(out) = L-glutamate(in)</text>
        <dbReference type="Rhea" id="RHEA:66336"/>
        <dbReference type="ChEBI" id="CHEBI:29985"/>
    </reaction>
    <physiologicalReaction direction="left-to-right" evidence="19">
        <dbReference type="Rhea" id="RHEA:66337"/>
    </physiologicalReaction>
</comment>
<dbReference type="GO" id="GO:0015293">
    <property type="term" value="F:symporter activity"/>
    <property type="evidence" value="ECO:0007669"/>
    <property type="project" value="UniProtKB-KW"/>
</dbReference>
<keyword evidence="9 27" id="KW-1133">Transmembrane helix</keyword>
<sequence>MTSSKYELPQVTHDNKKNVGSEETDQKGKISESSDDGLGPQWKIWRRRRYVVAYLALLGFMNVYSLRVNLSIAIVAMTNNYNVTLENGTVVEMEKDFDWDTKQIGLALSAFFYGYILTQVPGGWLAAKVGGAKLFVSGIAATALLTVVTPPLTKINFYVLLAIRIIEGFFEGVTFPCIHAVWSKWAPPLERSKLATIAFSGSFIGTVISMPLSGLIANVWGWEAIFYIFGAVGLAWCALWLAFVKEAPRYDPYITKEELNYIESSIGSSPDARVKHPWGQILKSPPVWAIVTAHFSENWGFYTLLTQLPSFMNDTLNYKVEKAGFMSAVPYLVMATVLQFSGHIADYLRSRKILSTTNVRKLFNCTAFLSQTVFMILAASLTTPAGIIACLSVAVGLGGFAWCGFGVNHLDIAPQHAGVLMGFSNTFGTLPGMLSPIITGYIVHDKSAANWKKVFYITSGVYLVGALAYGIFASGEKQPWAEPKENGVDDEKTKDEGLDNRALQLDKSGN</sequence>
<comment type="catalytic activity">
    <reaction evidence="20">
        <text>D-glucuronate(out) + H(+)(out) = D-glucuronate(in) + H(+)(in)</text>
        <dbReference type="Rhea" id="RHEA:72591"/>
        <dbReference type="ChEBI" id="CHEBI:15378"/>
        <dbReference type="ChEBI" id="CHEBI:58720"/>
    </reaction>
    <physiologicalReaction direction="left-to-right" evidence="20">
        <dbReference type="Rhea" id="RHEA:72592"/>
    </physiologicalReaction>
</comment>
<dbReference type="InterPro" id="IPR011701">
    <property type="entry name" value="MFS"/>
</dbReference>
<dbReference type="GO" id="GO:0046942">
    <property type="term" value="P:carboxylic acid transport"/>
    <property type="evidence" value="ECO:0007669"/>
    <property type="project" value="UniProtKB-ARBA"/>
</dbReference>
<dbReference type="Gene3D" id="1.20.1250.20">
    <property type="entry name" value="MFS general substrate transporter like domains"/>
    <property type="match status" value="2"/>
</dbReference>
<keyword evidence="11 27" id="KW-0472">Membrane</keyword>
<evidence type="ECO:0000256" key="9">
    <source>
        <dbReference type="ARBA" id="ARBA00022989"/>
    </source>
</evidence>
<evidence type="ECO:0000256" key="21">
    <source>
        <dbReference type="ARBA" id="ARBA00056891"/>
    </source>
</evidence>
<comment type="subcellular location">
    <subcellularLocation>
        <location evidence="2">Basolateral cell membrane</location>
        <topology evidence="2">Multi-pass membrane protein</topology>
    </subcellularLocation>
    <subcellularLocation>
        <location evidence="3">Cytoplasmic vesicle</location>
        <location evidence="3">Secretory vesicle membrane</location>
        <topology evidence="3">Multi-pass membrane protein</topology>
    </subcellularLocation>
    <subcellularLocation>
        <location evidence="1">Cytoplasmic vesicle</location>
        <location evidence="1">Secretory vesicle</location>
        <location evidence="1">Synaptic vesicle membrane</location>
    </subcellularLocation>
    <subcellularLocation>
        <location evidence="4">Lysosome membrane</location>
    </subcellularLocation>
</comment>
<keyword evidence="8" id="KW-0769">Symport</keyword>
<feature type="transmembrane region" description="Helical" evidence="27">
    <location>
        <begin position="158"/>
        <end position="182"/>
    </location>
</feature>
<keyword evidence="10" id="KW-0770">Synapse</keyword>
<feature type="domain" description="Major facilitator superfamily (MFS) profile" evidence="28">
    <location>
        <begin position="51"/>
        <end position="477"/>
    </location>
</feature>
<keyword evidence="6" id="KW-1003">Cell membrane</keyword>
<evidence type="ECO:0000256" key="23">
    <source>
        <dbReference type="ARBA" id="ARBA00080244"/>
    </source>
</evidence>
<evidence type="ECO:0000256" key="10">
    <source>
        <dbReference type="ARBA" id="ARBA00023018"/>
    </source>
</evidence>
<dbReference type="GO" id="GO:0016323">
    <property type="term" value="C:basolateral plasma membrane"/>
    <property type="evidence" value="ECO:0007669"/>
    <property type="project" value="UniProtKB-SubCell"/>
</dbReference>
<evidence type="ECO:0000256" key="27">
    <source>
        <dbReference type="SAM" id="Phobius"/>
    </source>
</evidence>
<dbReference type="SUPFAM" id="SSF103473">
    <property type="entry name" value="MFS general substrate transporter"/>
    <property type="match status" value="1"/>
</dbReference>
<name>A0A1S4N2F7_PEDHC</name>
<comment type="catalytic activity">
    <reaction evidence="16">
        <text>L-aspartate(out) = L-aspartate(in)</text>
        <dbReference type="Rhea" id="RHEA:66332"/>
        <dbReference type="ChEBI" id="CHEBI:29991"/>
    </reaction>
    <physiologicalReaction direction="left-to-right" evidence="16">
        <dbReference type="Rhea" id="RHEA:66333"/>
    </physiologicalReaction>
</comment>
<dbReference type="InParanoid" id="A0A1S4N2F7"/>
<feature type="transmembrane region" description="Helical" evidence="27">
    <location>
        <begin position="454"/>
        <end position="472"/>
    </location>
</feature>
<evidence type="ECO:0000256" key="17">
    <source>
        <dbReference type="ARBA" id="ARBA00050625"/>
    </source>
</evidence>
<dbReference type="GO" id="GO:0006820">
    <property type="term" value="P:monoatomic anion transport"/>
    <property type="evidence" value="ECO:0007669"/>
    <property type="project" value="TreeGrafter"/>
</dbReference>
<keyword evidence="12" id="KW-0325">Glycoprotein</keyword>
<feature type="transmembrane region" description="Helical" evidence="27">
    <location>
        <begin position="224"/>
        <end position="244"/>
    </location>
</feature>
<evidence type="ECO:0000256" key="26">
    <source>
        <dbReference type="SAM" id="MobiDB-lite"/>
    </source>
</evidence>
<evidence type="ECO:0000256" key="19">
    <source>
        <dbReference type="ARBA" id="ARBA00051447"/>
    </source>
</evidence>
<feature type="transmembrane region" description="Helical" evidence="27">
    <location>
        <begin position="194"/>
        <end position="212"/>
    </location>
</feature>
<dbReference type="VEuPathDB" id="VectorBase:PHUM601610"/>
<evidence type="ECO:0000256" key="1">
    <source>
        <dbReference type="ARBA" id="ARBA00004432"/>
    </source>
</evidence>
<evidence type="ECO:0000256" key="20">
    <source>
        <dbReference type="ARBA" id="ARBA00051612"/>
    </source>
</evidence>
<keyword evidence="5" id="KW-0813">Transport</keyword>
<feature type="transmembrane region" description="Helical" evidence="27">
    <location>
        <begin position="51"/>
        <end position="77"/>
    </location>
</feature>
<evidence type="ECO:0000256" key="22">
    <source>
        <dbReference type="ARBA" id="ARBA00069713"/>
    </source>
</evidence>
<keyword evidence="14" id="KW-0968">Cytoplasmic vesicle</keyword>
<evidence type="ECO:0000256" key="25">
    <source>
        <dbReference type="ARBA" id="ARBA00081925"/>
    </source>
</evidence>
<dbReference type="AlphaFoldDB" id="A0A1S4N2F7"/>
<dbReference type="GO" id="GO:0030672">
    <property type="term" value="C:synaptic vesicle membrane"/>
    <property type="evidence" value="ECO:0007669"/>
    <property type="project" value="UniProtKB-SubCell"/>
</dbReference>
<evidence type="ECO:0000256" key="14">
    <source>
        <dbReference type="ARBA" id="ARBA00023329"/>
    </source>
</evidence>
<keyword evidence="13" id="KW-0458">Lysosome</keyword>
<comment type="catalytic activity">
    <reaction evidence="18">
        <text>N-acetyl-L-aspartyl-L-glutamate(out) = N-acetyl-L-aspartyl-L-glutamate(in)</text>
        <dbReference type="Rhea" id="RHEA:72599"/>
        <dbReference type="ChEBI" id="CHEBI:76931"/>
    </reaction>
    <physiologicalReaction direction="left-to-right" evidence="18">
        <dbReference type="Rhea" id="RHEA:72600"/>
    </physiologicalReaction>
</comment>
<feature type="transmembrane region" description="Helical" evidence="27">
    <location>
        <begin position="104"/>
        <end position="127"/>
    </location>
</feature>
<evidence type="ECO:0000256" key="3">
    <source>
        <dbReference type="ARBA" id="ARBA00004638"/>
    </source>
</evidence>
<dbReference type="PANTHER" id="PTHR11662:SF455">
    <property type="entry name" value="GH23975P"/>
    <property type="match status" value="1"/>
</dbReference>
<reference evidence="29" key="1">
    <citation type="submission" date="2020-05" db="UniProtKB">
        <authorList>
            <consortium name="EnsemblMetazoa"/>
        </authorList>
    </citation>
    <scope>IDENTIFICATION</scope>
    <source>
        <strain evidence="29">USDA</strain>
    </source>
</reference>
<evidence type="ECO:0000256" key="8">
    <source>
        <dbReference type="ARBA" id="ARBA00022847"/>
    </source>
</evidence>
<evidence type="ECO:0000256" key="11">
    <source>
        <dbReference type="ARBA" id="ARBA00023136"/>
    </source>
</evidence>
<dbReference type="GO" id="GO:0005765">
    <property type="term" value="C:lysosomal membrane"/>
    <property type="evidence" value="ECO:0007669"/>
    <property type="project" value="UniProtKB-SubCell"/>
</dbReference>
<evidence type="ECO:0000256" key="13">
    <source>
        <dbReference type="ARBA" id="ARBA00023228"/>
    </source>
</evidence>
<feature type="region of interest" description="Disordered" evidence="26">
    <location>
        <begin position="1"/>
        <end position="36"/>
    </location>
</feature>
<evidence type="ECO:0000256" key="16">
    <source>
        <dbReference type="ARBA" id="ARBA00050554"/>
    </source>
</evidence>
<feature type="transmembrane region" description="Helical" evidence="27">
    <location>
        <begin position="419"/>
        <end position="442"/>
    </location>
</feature>